<evidence type="ECO:0000313" key="2">
    <source>
        <dbReference type="EMBL" id="MDC3425435.1"/>
    </source>
</evidence>
<dbReference type="Proteomes" id="UP001145050">
    <property type="component" value="Unassembled WGS sequence"/>
</dbReference>
<protein>
    <submittedName>
        <fullName evidence="2">Uncharacterized protein</fullName>
    </submittedName>
</protein>
<keyword evidence="1" id="KW-0732">Signal</keyword>
<reference evidence="2" key="1">
    <citation type="submission" date="2022-06" db="EMBL/GenBank/DDBJ databases">
        <title>Aquibacillus sp. a new bacterium isolated from soil saline samples.</title>
        <authorList>
            <person name="Galisteo C."/>
            <person name="De La Haba R."/>
            <person name="Sanchez-Porro C."/>
            <person name="Ventosa A."/>
        </authorList>
    </citation>
    <scope>NUCLEOTIDE SEQUENCE</scope>
    <source>
        <strain evidence="2">3ASR75-11</strain>
    </source>
</reference>
<dbReference type="EMBL" id="JAMQKB010000015">
    <property type="protein sequence ID" value="MDC3425435.1"/>
    <property type="molecule type" value="Genomic_DNA"/>
</dbReference>
<dbReference type="AlphaFoldDB" id="A0A9X3WTJ0"/>
<comment type="caution">
    <text evidence="2">The sequence shown here is derived from an EMBL/GenBank/DDBJ whole genome shotgun (WGS) entry which is preliminary data.</text>
</comment>
<feature type="chain" id="PRO_5040976562" evidence="1">
    <location>
        <begin position="30"/>
        <end position="232"/>
    </location>
</feature>
<organism evidence="2 3">
    <name type="scientific">Terrihalobacillus insolitus</name>
    <dbReference type="NCBI Taxonomy" id="2950438"/>
    <lineage>
        <taxon>Bacteria</taxon>
        <taxon>Bacillati</taxon>
        <taxon>Bacillota</taxon>
        <taxon>Bacilli</taxon>
        <taxon>Bacillales</taxon>
        <taxon>Bacillaceae</taxon>
        <taxon>Terrihalobacillus</taxon>
    </lineage>
</organism>
<evidence type="ECO:0000256" key="1">
    <source>
        <dbReference type="SAM" id="SignalP"/>
    </source>
</evidence>
<gene>
    <name evidence="2" type="ORF">NC797_13085</name>
</gene>
<keyword evidence="3" id="KW-1185">Reference proteome</keyword>
<name>A0A9X3WTJ0_9BACI</name>
<dbReference type="RefSeq" id="WP_272437246.1">
    <property type="nucleotide sequence ID" value="NZ_JAMQKB010000015.1"/>
</dbReference>
<accession>A0A9X3WTJ0</accession>
<sequence>MLKVSRKKLSLFLVATLLVSLFIPGMANAQGKSESKVKLKSLFITIPYEKSEVNIAKDEDENSAEIKVYDKKSGELLKTYGEVITPDNQVKSNMLMASDYQATSGSYYISNIYEDKAVGPVESRLYTSLRIYSYGSFRQINEVLDTYWSEASSGNWYHENEHSNSISTSGSWPTTEIMTSGTATVTIKTTSSTSGEFSIDALQQVGFTVSQTTSTDYYARDEVSISYTYSLY</sequence>
<feature type="signal peptide" evidence="1">
    <location>
        <begin position="1"/>
        <end position="29"/>
    </location>
</feature>
<evidence type="ECO:0000313" key="3">
    <source>
        <dbReference type="Proteomes" id="UP001145050"/>
    </source>
</evidence>
<proteinExistence type="predicted"/>